<dbReference type="Pfam" id="PF05101">
    <property type="entry name" value="VirB3"/>
    <property type="match status" value="1"/>
</dbReference>
<reference evidence="6 7" key="1">
    <citation type="submission" date="2017-02" db="EMBL/GenBank/DDBJ databases">
        <authorList>
            <person name="Peterson S.W."/>
        </authorList>
    </citation>
    <scope>NUCLEOTIDE SEQUENCE [LARGE SCALE GENOMIC DNA]</scope>
    <source>
        <strain evidence="6 7">ATCC BAA-908</strain>
    </source>
</reference>
<evidence type="ECO:0000313" key="7">
    <source>
        <dbReference type="Proteomes" id="UP000190423"/>
    </source>
</evidence>
<accession>A0A1T4JKC4</accession>
<comment type="subcellular location">
    <subcellularLocation>
        <location evidence="1">Membrane</location>
    </subcellularLocation>
</comment>
<dbReference type="InterPro" id="IPR007792">
    <property type="entry name" value="T4SS_VirB3/TrbD/AvhB"/>
</dbReference>
<evidence type="ECO:0000313" key="6">
    <source>
        <dbReference type="EMBL" id="SJZ30517.1"/>
    </source>
</evidence>
<evidence type="ECO:0000256" key="3">
    <source>
        <dbReference type="ARBA" id="ARBA00022989"/>
    </source>
</evidence>
<gene>
    <name evidence="6" type="ORF">SAMN02745149_00476</name>
</gene>
<evidence type="ECO:0000256" key="4">
    <source>
        <dbReference type="ARBA" id="ARBA00023136"/>
    </source>
</evidence>
<keyword evidence="7" id="KW-1185">Reference proteome</keyword>
<proteinExistence type="predicted"/>
<sequence length="84" mass="9217">MATLQDYSIPVHKSLQQPDLLLGVPKVIVALIFCVTILLVYLFGLGFAAVAVVLYVPCRIISKNDPQLLTIALNSLFEMDELEG</sequence>
<keyword evidence="3 5" id="KW-1133">Transmembrane helix</keyword>
<dbReference type="OrthoDB" id="361747at2"/>
<protein>
    <submittedName>
        <fullName evidence="6">Type IV secretory pathway, VirB3-like protein</fullName>
    </submittedName>
</protein>
<feature type="transmembrane region" description="Helical" evidence="5">
    <location>
        <begin position="27"/>
        <end position="56"/>
    </location>
</feature>
<dbReference type="AlphaFoldDB" id="A0A1T4JKC4"/>
<name>A0A1T4JKC4_TREPO</name>
<dbReference type="RefSeq" id="WP_078932401.1">
    <property type="nucleotide sequence ID" value="NZ_FUWG01000003.1"/>
</dbReference>
<evidence type="ECO:0000256" key="2">
    <source>
        <dbReference type="ARBA" id="ARBA00022692"/>
    </source>
</evidence>
<organism evidence="6 7">
    <name type="scientific">Treponema porcinum</name>
    <dbReference type="NCBI Taxonomy" id="261392"/>
    <lineage>
        <taxon>Bacteria</taxon>
        <taxon>Pseudomonadati</taxon>
        <taxon>Spirochaetota</taxon>
        <taxon>Spirochaetia</taxon>
        <taxon>Spirochaetales</taxon>
        <taxon>Treponemataceae</taxon>
        <taxon>Treponema</taxon>
    </lineage>
</organism>
<dbReference type="EMBL" id="FUWG01000003">
    <property type="protein sequence ID" value="SJZ30517.1"/>
    <property type="molecule type" value="Genomic_DNA"/>
</dbReference>
<dbReference type="GeneID" id="78315796"/>
<dbReference type="GO" id="GO:0016020">
    <property type="term" value="C:membrane"/>
    <property type="evidence" value="ECO:0007669"/>
    <property type="project" value="UniProtKB-SubCell"/>
</dbReference>
<keyword evidence="4 5" id="KW-0472">Membrane</keyword>
<dbReference type="STRING" id="261392.SAMN02745149_00476"/>
<keyword evidence="2 5" id="KW-0812">Transmembrane</keyword>
<evidence type="ECO:0000256" key="1">
    <source>
        <dbReference type="ARBA" id="ARBA00004370"/>
    </source>
</evidence>
<dbReference type="Proteomes" id="UP000190423">
    <property type="component" value="Unassembled WGS sequence"/>
</dbReference>
<evidence type="ECO:0000256" key="5">
    <source>
        <dbReference type="SAM" id="Phobius"/>
    </source>
</evidence>